<protein>
    <submittedName>
        <fullName evidence="1">Unnamed protein product</fullName>
    </submittedName>
</protein>
<dbReference type="Proteomes" id="UP001165083">
    <property type="component" value="Unassembled WGS sequence"/>
</dbReference>
<dbReference type="OrthoDB" id="1906957at2759"/>
<keyword evidence="2" id="KW-1185">Reference proteome</keyword>
<evidence type="ECO:0000313" key="2">
    <source>
        <dbReference type="Proteomes" id="UP001165083"/>
    </source>
</evidence>
<name>A0A9W6T9Q7_9STRA</name>
<gene>
    <name evidence="1" type="ORF">Plil01_000116000</name>
</gene>
<organism evidence="1 2">
    <name type="scientific">Phytophthora lilii</name>
    <dbReference type="NCBI Taxonomy" id="2077276"/>
    <lineage>
        <taxon>Eukaryota</taxon>
        <taxon>Sar</taxon>
        <taxon>Stramenopiles</taxon>
        <taxon>Oomycota</taxon>
        <taxon>Peronosporomycetes</taxon>
        <taxon>Peronosporales</taxon>
        <taxon>Peronosporaceae</taxon>
        <taxon>Phytophthora</taxon>
    </lineage>
</organism>
<dbReference type="EMBL" id="BSXW01000037">
    <property type="protein sequence ID" value="GMF10340.1"/>
    <property type="molecule type" value="Genomic_DNA"/>
</dbReference>
<reference evidence="1" key="1">
    <citation type="submission" date="2023-04" db="EMBL/GenBank/DDBJ databases">
        <title>Phytophthora lilii NBRC 32176.</title>
        <authorList>
            <person name="Ichikawa N."/>
            <person name="Sato H."/>
            <person name="Tonouchi N."/>
        </authorList>
    </citation>
    <scope>NUCLEOTIDE SEQUENCE</scope>
    <source>
        <strain evidence="1">NBRC 32176</strain>
    </source>
</reference>
<dbReference type="AlphaFoldDB" id="A0A9W6T9Q7"/>
<proteinExistence type="predicted"/>
<accession>A0A9W6T9Q7</accession>
<comment type="caution">
    <text evidence="1">The sequence shown here is derived from an EMBL/GenBank/DDBJ whole genome shotgun (WGS) entry which is preliminary data.</text>
</comment>
<evidence type="ECO:0000313" key="1">
    <source>
        <dbReference type="EMBL" id="GMF10340.1"/>
    </source>
</evidence>
<sequence>MYTFEDNSGKSVTLRPEGTAGVEFVGSSGPSVDAEVSPMLILQAPYCCINLTQCDILKVIAMAADALDALGIKSKVVLELNSLGDNER</sequence>